<dbReference type="InterPro" id="IPR003154">
    <property type="entry name" value="S1/P1nuclease"/>
</dbReference>
<dbReference type="InterPro" id="IPR008947">
    <property type="entry name" value="PLipase_C/P1_nuclease_dom_sf"/>
</dbReference>
<dbReference type="PANTHER" id="PTHR33146:SF26">
    <property type="entry name" value="ENDONUCLEASE 4"/>
    <property type="match status" value="1"/>
</dbReference>
<organism evidence="8 9">
    <name type="scientific">Agaribacter flavus</name>
    <dbReference type="NCBI Taxonomy" id="1902781"/>
    <lineage>
        <taxon>Bacteria</taxon>
        <taxon>Pseudomonadati</taxon>
        <taxon>Pseudomonadota</taxon>
        <taxon>Gammaproteobacteria</taxon>
        <taxon>Alteromonadales</taxon>
        <taxon>Alteromonadaceae</taxon>
        <taxon>Agaribacter</taxon>
    </lineage>
</organism>
<dbReference type="Pfam" id="PF02265">
    <property type="entry name" value="S1-P1_nuclease"/>
    <property type="match status" value="1"/>
</dbReference>
<protein>
    <submittedName>
        <fullName evidence="8">S1/P1 nuclease</fullName>
    </submittedName>
</protein>
<keyword evidence="3" id="KW-0255">Endonuclease</keyword>
<evidence type="ECO:0000256" key="6">
    <source>
        <dbReference type="ARBA" id="ARBA00023180"/>
    </source>
</evidence>
<accession>A0ABV7FSL9</accession>
<keyword evidence="5" id="KW-1015">Disulfide bond</keyword>
<keyword evidence="4" id="KW-0378">Hydrolase</keyword>
<dbReference type="Gene3D" id="1.10.575.10">
    <property type="entry name" value="P1 Nuclease"/>
    <property type="match status" value="1"/>
</dbReference>
<reference evidence="9" key="1">
    <citation type="journal article" date="2019" name="Int. J. Syst. Evol. Microbiol.">
        <title>The Global Catalogue of Microorganisms (GCM) 10K type strain sequencing project: providing services to taxonomists for standard genome sequencing and annotation.</title>
        <authorList>
            <consortium name="The Broad Institute Genomics Platform"/>
            <consortium name="The Broad Institute Genome Sequencing Center for Infectious Disease"/>
            <person name="Wu L."/>
            <person name="Ma J."/>
        </authorList>
    </citation>
    <scope>NUCLEOTIDE SEQUENCE [LARGE SCALE GENOMIC DNA]</scope>
    <source>
        <strain evidence="9">KCTC 52473</strain>
    </source>
</reference>
<evidence type="ECO:0000313" key="8">
    <source>
        <dbReference type="EMBL" id="MFC3122461.1"/>
    </source>
</evidence>
<comment type="caution">
    <text evidence="8">The sequence shown here is derived from an EMBL/GenBank/DDBJ whole genome shotgun (WGS) entry which is preliminary data.</text>
</comment>
<feature type="signal peptide" evidence="7">
    <location>
        <begin position="1"/>
        <end position="21"/>
    </location>
</feature>
<evidence type="ECO:0000256" key="1">
    <source>
        <dbReference type="ARBA" id="ARBA00022722"/>
    </source>
</evidence>
<keyword evidence="2" id="KW-0479">Metal-binding</keyword>
<keyword evidence="1" id="KW-0540">Nuclease</keyword>
<evidence type="ECO:0000256" key="3">
    <source>
        <dbReference type="ARBA" id="ARBA00022759"/>
    </source>
</evidence>
<sequence length="261" mass="29800">MKLKALASALLFCISTQQVMAWGQTGHRVTGKLAENYLSEDAKQWVAEILPNESLAEASTYPDEMRSNPSDFWQKQAGPYHYVTVPKGKKYEETEVPKQGNAVSALESFTQTLKDPNASLEDKQLALRFAIHIIGDLHQPLHAGNGRDRGGNTFIVEFFWEDSNLHRVWDSGLLDRRKLSYTEWSDWLGKKITENQVKQWTTTDPLVYIEESIAIRDTIYPEGDRKLSWQYLYDHLPTAKKRLQMAGVRIAAYINALAPQK</sequence>
<keyword evidence="9" id="KW-1185">Reference proteome</keyword>
<evidence type="ECO:0000256" key="4">
    <source>
        <dbReference type="ARBA" id="ARBA00022801"/>
    </source>
</evidence>
<dbReference type="RefSeq" id="WP_376920594.1">
    <property type="nucleotide sequence ID" value="NZ_JBHRSW010000023.1"/>
</dbReference>
<dbReference type="EMBL" id="JBHRSW010000023">
    <property type="protein sequence ID" value="MFC3122461.1"/>
    <property type="molecule type" value="Genomic_DNA"/>
</dbReference>
<keyword evidence="7" id="KW-0732">Signal</keyword>
<evidence type="ECO:0000313" key="9">
    <source>
        <dbReference type="Proteomes" id="UP001595478"/>
    </source>
</evidence>
<evidence type="ECO:0000256" key="7">
    <source>
        <dbReference type="SAM" id="SignalP"/>
    </source>
</evidence>
<feature type="chain" id="PRO_5046948968" evidence="7">
    <location>
        <begin position="22"/>
        <end position="261"/>
    </location>
</feature>
<dbReference type="Proteomes" id="UP001595478">
    <property type="component" value="Unassembled WGS sequence"/>
</dbReference>
<evidence type="ECO:0000256" key="5">
    <source>
        <dbReference type="ARBA" id="ARBA00023157"/>
    </source>
</evidence>
<dbReference type="PANTHER" id="PTHR33146">
    <property type="entry name" value="ENDONUCLEASE 4"/>
    <property type="match status" value="1"/>
</dbReference>
<keyword evidence="6" id="KW-0325">Glycoprotein</keyword>
<dbReference type="SUPFAM" id="SSF48537">
    <property type="entry name" value="Phospholipase C/P1 nuclease"/>
    <property type="match status" value="1"/>
</dbReference>
<proteinExistence type="predicted"/>
<name>A0ABV7FSL9_9ALTE</name>
<dbReference type="CDD" id="cd11010">
    <property type="entry name" value="S1-P1_nuclease"/>
    <property type="match status" value="1"/>
</dbReference>
<gene>
    <name evidence="8" type="ORF">ACFOHL_12600</name>
</gene>
<evidence type="ECO:0000256" key="2">
    <source>
        <dbReference type="ARBA" id="ARBA00022723"/>
    </source>
</evidence>